<name>A0A4R0S407_9APHY</name>
<protein>
    <recommendedName>
        <fullName evidence="6">Transmembrane protein</fullName>
    </recommendedName>
</protein>
<dbReference type="EMBL" id="RWJN01000004">
    <property type="protein sequence ID" value="TCD71624.1"/>
    <property type="molecule type" value="Genomic_DNA"/>
</dbReference>
<evidence type="ECO:0000256" key="1">
    <source>
        <dbReference type="SAM" id="MobiDB-lite"/>
    </source>
</evidence>
<evidence type="ECO:0000256" key="3">
    <source>
        <dbReference type="SAM" id="SignalP"/>
    </source>
</evidence>
<evidence type="ECO:0000313" key="5">
    <source>
        <dbReference type="Proteomes" id="UP000292702"/>
    </source>
</evidence>
<keyword evidence="2" id="KW-0812">Transmembrane</keyword>
<feature type="compositionally biased region" description="Polar residues" evidence="1">
    <location>
        <begin position="299"/>
        <end position="325"/>
    </location>
</feature>
<dbReference type="AlphaFoldDB" id="A0A4R0S407"/>
<keyword evidence="2" id="KW-0472">Membrane</keyword>
<reference evidence="4 5" key="1">
    <citation type="submission" date="2018-11" db="EMBL/GenBank/DDBJ databases">
        <title>Genome assembly of Steccherinum ochraceum LE-BIN_3174, the white-rot fungus of the Steccherinaceae family (The Residual Polyporoid clade, Polyporales, Basidiomycota).</title>
        <authorList>
            <person name="Fedorova T.V."/>
            <person name="Glazunova O.A."/>
            <person name="Landesman E.O."/>
            <person name="Moiseenko K.V."/>
            <person name="Psurtseva N.V."/>
            <person name="Savinova O.S."/>
            <person name="Shakhova N.V."/>
            <person name="Tyazhelova T.V."/>
            <person name="Vasina D.V."/>
        </authorList>
    </citation>
    <scope>NUCLEOTIDE SEQUENCE [LARGE SCALE GENOMIC DNA]</scope>
    <source>
        <strain evidence="4 5">LE-BIN_3174</strain>
    </source>
</reference>
<feature type="signal peptide" evidence="3">
    <location>
        <begin position="1"/>
        <end position="21"/>
    </location>
</feature>
<gene>
    <name evidence="4" type="ORF">EIP91_007371</name>
</gene>
<accession>A0A4R0S407</accession>
<keyword evidence="2" id="KW-1133">Transmembrane helix</keyword>
<evidence type="ECO:0008006" key="6">
    <source>
        <dbReference type="Google" id="ProtNLM"/>
    </source>
</evidence>
<keyword evidence="3" id="KW-0732">Signal</keyword>
<evidence type="ECO:0000313" key="4">
    <source>
        <dbReference type="EMBL" id="TCD71624.1"/>
    </source>
</evidence>
<proteinExistence type="predicted"/>
<feature type="region of interest" description="Disordered" evidence="1">
    <location>
        <begin position="297"/>
        <end position="362"/>
    </location>
</feature>
<organism evidence="4 5">
    <name type="scientific">Steccherinum ochraceum</name>
    <dbReference type="NCBI Taxonomy" id="92696"/>
    <lineage>
        <taxon>Eukaryota</taxon>
        <taxon>Fungi</taxon>
        <taxon>Dikarya</taxon>
        <taxon>Basidiomycota</taxon>
        <taxon>Agaricomycotina</taxon>
        <taxon>Agaricomycetes</taxon>
        <taxon>Polyporales</taxon>
        <taxon>Steccherinaceae</taxon>
        <taxon>Steccherinum</taxon>
    </lineage>
</organism>
<feature type="chain" id="PRO_5020608409" description="Transmembrane protein" evidence="3">
    <location>
        <begin position="22"/>
        <end position="362"/>
    </location>
</feature>
<evidence type="ECO:0000256" key="2">
    <source>
        <dbReference type="SAM" id="Phobius"/>
    </source>
</evidence>
<comment type="caution">
    <text evidence="4">The sequence shown here is derived from an EMBL/GenBank/DDBJ whole genome shotgun (WGS) entry which is preliminary data.</text>
</comment>
<keyword evidence="5" id="KW-1185">Reference proteome</keyword>
<sequence>MVFLPLTLLLLSFGSRDGAYAVQGNQTCSTADQRLQLGTYQFTSDCDAMWFCNSSSICDWKGCRRDQYPFGYWPNVTVPLRCPKGQFCPDEEDACQDVIPVGGACQLNRDDECEGPPDFKDLADHSGFGLNVNGSVCLNNVCMWANMTAGSPCVFENTGYTVYTTETEFIDIVSRDNCKLGLYCDGTSKQCMAQKDLSAACTADKECATFNCNASGVCDKPADTPNHVGSWVYIVVAVAIFGGMLVTLIGMFFLHRKQREADREKRLQYWREQNAFRQNILQMQETARNSLMSLPIGANGTNPNSQRNSLYSSNGGMGSDESQMPLTGGNKGSGLRHYVSDDGFHDDDGGVVMHSRPDPGRF</sequence>
<dbReference type="Proteomes" id="UP000292702">
    <property type="component" value="Unassembled WGS sequence"/>
</dbReference>
<dbReference type="OrthoDB" id="195231at2759"/>
<feature type="compositionally biased region" description="Basic and acidic residues" evidence="1">
    <location>
        <begin position="338"/>
        <end position="348"/>
    </location>
</feature>
<feature type="transmembrane region" description="Helical" evidence="2">
    <location>
        <begin position="231"/>
        <end position="254"/>
    </location>
</feature>
<dbReference type="STRING" id="92696.A0A4R0S407"/>